<feature type="transmembrane region" description="Helical" evidence="6">
    <location>
        <begin position="449"/>
        <end position="470"/>
    </location>
</feature>
<keyword evidence="3 6" id="KW-0812">Transmembrane</keyword>
<evidence type="ECO:0000256" key="5">
    <source>
        <dbReference type="ARBA" id="ARBA00023136"/>
    </source>
</evidence>
<evidence type="ECO:0000256" key="1">
    <source>
        <dbReference type="ARBA" id="ARBA00004141"/>
    </source>
</evidence>
<feature type="transmembrane region" description="Helical" evidence="6">
    <location>
        <begin position="418"/>
        <end position="437"/>
    </location>
</feature>
<dbReference type="PANTHER" id="PTHR43791">
    <property type="entry name" value="PERMEASE-RELATED"/>
    <property type="match status" value="1"/>
</dbReference>
<dbReference type="GO" id="GO:0022857">
    <property type="term" value="F:transmembrane transporter activity"/>
    <property type="evidence" value="ECO:0007669"/>
    <property type="project" value="InterPro"/>
</dbReference>
<evidence type="ECO:0000256" key="6">
    <source>
        <dbReference type="SAM" id="Phobius"/>
    </source>
</evidence>
<feature type="transmembrane region" description="Helical" evidence="6">
    <location>
        <begin position="151"/>
        <end position="174"/>
    </location>
</feature>
<protein>
    <submittedName>
        <fullName evidence="8">Uu.00g058790.m01.CDS01</fullName>
    </submittedName>
</protein>
<gene>
    <name evidence="8" type="ORF">KHLLAP_LOCUS10447</name>
</gene>
<feature type="transmembrane region" description="Helical" evidence="6">
    <location>
        <begin position="361"/>
        <end position="378"/>
    </location>
</feature>
<dbReference type="InterPro" id="IPR020846">
    <property type="entry name" value="MFS_dom"/>
</dbReference>
<keyword evidence="2" id="KW-0813">Transport</keyword>
<keyword evidence="4 6" id="KW-1133">Transmembrane helix</keyword>
<evidence type="ECO:0000259" key="7">
    <source>
        <dbReference type="PROSITE" id="PS50850"/>
    </source>
</evidence>
<evidence type="ECO:0000256" key="3">
    <source>
        <dbReference type="ARBA" id="ARBA00022692"/>
    </source>
</evidence>
<feature type="transmembrane region" description="Helical" evidence="6">
    <location>
        <begin position="331"/>
        <end position="349"/>
    </location>
</feature>
<comment type="caution">
    <text evidence="8">The sequence shown here is derived from an EMBL/GenBank/DDBJ whole genome shotgun (WGS) entry which is preliminary data.</text>
</comment>
<feature type="transmembrane region" description="Helical" evidence="6">
    <location>
        <begin position="186"/>
        <end position="208"/>
    </location>
</feature>
<dbReference type="FunFam" id="1.20.1250.20:FF:000013">
    <property type="entry name" value="MFS general substrate transporter"/>
    <property type="match status" value="1"/>
</dbReference>
<organism evidence="8 9">
    <name type="scientific">Anthostomella pinea</name>
    <dbReference type="NCBI Taxonomy" id="933095"/>
    <lineage>
        <taxon>Eukaryota</taxon>
        <taxon>Fungi</taxon>
        <taxon>Dikarya</taxon>
        <taxon>Ascomycota</taxon>
        <taxon>Pezizomycotina</taxon>
        <taxon>Sordariomycetes</taxon>
        <taxon>Xylariomycetidae</taxon>
        <taxon>Xylariales</taxon>
        <taxon>Xylariaceae</taxon>
        <taxon>Anthostomella</taxon>
    </lineage>
</organism>
<proteinExistence type="predicted"/>
<keyword evidence="5 6" id="KW-0472">Membrane</keyword>
<dbReference type="Pfam" id="PF07690">
    <property type="entry name" value="MFS_1"/>
    <property type="match status" value="1"/>
</dbReference>
<dbReference type="GO" id="GO:0016020">
    <property type="term" value="C:membrane"/>
    <property type="evidence" value="ECO:0007669"/>
    <property type="project" value="UniProtKB-SubCell"/>
</dbReference>
<dbReference type="AlphaFoldDB" id="A0AAI8YMB9"/>
<feature type="domain" description="Major facilitator superfamily (MFS) profile" evidence="7">
    <location>
        <begin position="60"/>
        <end position="477"/>
    </location>
</feature>
<evidence type="ECO:0000313" key="9">
    <source>
        <dbReference type="Proteomes" id="UP001295740"/>
    </source>
</evidence>
<evidence type="ECO:0000256" key="2">
    <source>
        <dbReference type="ARBA" id="ARBA00022448"/>
    </source>
</evidence>
<name>A0AAI8YMB9_9PEZI</name>
<dbReference type="PROSITE" id="PS50850">
    <property type="entry name" value="MFS"/>
    <property type="match status" value="1"/>
</dbReference>
<dbReference type="EMBL" id="CAUWAG010000013">
    <property type="protein sequence ID" value="CAJ2509979.1"/>
    <property type="molecule type" value="Genomic_DNA"/>
</dbReference>
<feature type="transmembrane region" description="Helical" evidence="6">
    <location>
        <begin position="220"/>
        <end position="240"/>
    </location>
</feature>
<dbReference type="SUPFAM" id="SSF103473">
    <property type="entry name" value="MFS general substrate transporter"/>
    <property type="match status" value="1"/>
</dbReference>
<feature type="transmembrane region" description="Helical" evidence="6">
    <location>
        <begin position="384"/>
        <end position="406"/>
    </location>
</feature>
<feature type="transmembrane region" description="Helical" evidence="6">
    <location>
        <begin position="101"/>
        <end position="119"/>
    </location>
</feature>
<comment type="subcellular location">
    <subcellularLocation>
        <location evidence="1">Membrane</location>
        <topology evidence="1">Multi-pass membrane protein</topology>
    </subcellularLocation>
</comment>
<feature type="transmembrane region" description="Helical" evidence="6">
    <location>
        <begin position="295"/>
        <end position="319"/>
    </location>
</feature>
<dbReference type="InterPro" id="IPR036259">
    <property type="entry name" value="MFS_trans_sf"/>
</dbReference>
<sequence length="510" mass="56228">MERHVPYPEEKTEIGPRHREIETVLQSAERARARATHYQPETAEERALDRRVNLKLDCIVLSLMATQFIFCGIDKTNIGFVATSSFVKDANLRPNDISNSLSLFSATYVPFQPVMVILARRIGVKYFIACQLVIWGGLCMAHAGVRGSGSLIALRILLGAAEAGFTQMGMYYMSTIYPKYDVGFRAGLFTGMYSVAGAFAGLIAYGLLKIEPPGIHGWQVVFLLEGGVTVLLGILSFFILPKNLASAWFLSPEERLHAVRRMELDLAGTQEEPDVNSTSVTKRDMLDVARDWKKLLTVVCNITTVLPVTAFTTFLPLIVQGMGYEEITASLMSVPPFAAGVVGLMLIVYSSDRFRERSLHTVFSMALGLIGCIVMAVSDDTKLRYGFAHVCMAGVFAGGPLIAVWLAGNTPWKGTRSVVLGVNGWSNVAGVIAGQIFKSKYAPRYETSLITTMALMAVGATGLVFVRVMYQLENKKRAREIAAWDEQRFADEANSEERRGDQRMTFMYGV</sequence>
<evidence type="ECO:0000256" key="4">
    <source>
        <dbReference type="ARBA" id="ARBA00022989"/>
    </source>
</evidence>
<evidence type="ECO:0000313" key="8">
    <source>
        <dbReference type="EMBL" id="CAJ2509979.1"/>
    </source>
</evidence>
<keyword evidence="9" id="KW-1185">Reference proteome</keyword>
<accession>A0AAI8YMB9</accession>
<dbReference type="Proteomes" id="UP001295740">
    <property type="component" value="Unassembled WGS sequence"/>
</dbReference>
<dbReference type="InterPro" id="IPR011701">
    <property type="entry name" value="MFS"/>
</dbReference>
<dbReference type="PANTHER" id="PTHR43791:SF21">
    <property type="entry name" value="MAJOR FACILITATOR SUPERFAMILY (MFS) PROFILE DOMAIN-CONTAINING PROTEIN"/>
    <property type="match status" value="1"/>
</dbReference>
<feature type="transmembrane region" description="Helical" evidence="6">
    <location>
        <begin position="126"/>
        <end position="145"/>
    </location>
</feature>
<dbReference type="Gene3D" id="1.20.1250.20">
    <property type="entry name" value="MFS general substrate transporter like domains"/>
    <property type="match status" value="2"/>
</dbReference>
<reference evidence="8" key="1">
    <citation type="submission" date="2023-10" db="EMBL/GenBank/DDBJ databases">
        <authorList>
            <person name="Hackl T."/>
        </authorList>
    </citation>
    <scope>NUCLEOTIDE SEQUENCE</scope>
</reference>